<keyword evidence="1" id="KW-0812">Transmembrane</keyword>
<protein>
    <submittedName>
        <fullName evidence="4">Transmembrane protein</fullName>
    </submittedName>
</protein>
<gene>
    <name evidence="4" type="primary">EGR_08431</name>
    <name evidence="2" type="ORF">EgrG_001198400</name>
</gene>
<dbReference type="WBParaSite" id="EgrG_001198400">
    <property type="protein sequence ID" value="EgrG_001198400"/>
    <property type="gene ID" value="EgrG_001198400"/>
</dbReference>
<evidence type="ECO:0000313" key="2">
    <source>
        <dbReference type="EMBL" id="CDS22800.1"/>
    </source>
</evidence>
<feature type="transmembrane region" description="Helical" evidence="1">
    <location>
        <begin position="58"/>
        <end position="77"/>
    </location>
</feature>
<accession>A0A068WRR6</accession>
<keyword evidence="1" id="KW-1133">Transmembrane helix</keyword>
<feature type="transmembrane region" description="Helical" evidence="1">
    <location>
        <begin position="208"/>
        <end position="228"/>
    </location>
</feature>
<evidence type="ECO:0000313" key="4">
    <source>
        <dbReference type="WBParaSite" id="EgrG_001198400"/>
    </source>
</evidence>
<reference evidence="2" key="2">
    <citation type="submission" date="2014-06" db="EMBL/GenBank/DDBJ databases">
        <authorList>
            <person name="Aslett M."/>
        </authorList>
    </citation>
    <scope>NUCLEOTIDE SEQUENCE</scope>
</reference>
<dbReference type="Proteomes" id="UP000492820">
    <property type="component" value="Unassembled WGS sequence"/>
</dbReference>
<dbReference type="EMBL" id="LK028587">
    <property type="protein sequence ID" value="CDS22800.1"/>
    <property type="molecule type" value="Genomic_DNA"/>
</dbReference>
<name>A0A068WRR6_ECHGR</name>
<keyword evidence="1" id="KW-0472">Membrane</keyword>
<evidence type="ECO:0000256" key="1">
    <source>
        <dbReference type="SAM" id="Phobius"/>
    </source>
</evidence>
<feature type="transmembrane region" description="Helical" evidence="1">
    <location>
        <begin position="267"/>
        <end position="283"/>
    </location>
</feature>
<feature type="transmembrane region" description="Helical" evidence="1">
    <location>
        <begin position="89"/>
        <end position="111"/>
    </location>
</feature>
<dbReference type="AlphaFoldDB" id="A0A068WRR6"/>
<proteinExistence type="predicted"/>
<feature type="transmembrane region" description="Helical" evidence="1">
    <location>
        <begin position="163"/>
        <end position="184"/>
    </location>
</feature>
<dbReference type="OrthoDB" id="6223480at2759"/>
<feature type="transmembrane region" description="Helical" evidence="1">
    <location>
        <begin position="131"/>
        <end position="151"/>
    </location>
</feature>
<reference evidence="4" key="3">
    <citation type="submission" date="2020-10" db="UniProtKB">
        <authorList>
            <consortium name="WormBaseParasite"/>
        </authorList>
    </citation>
    <scope>IDENTIFICATION</scope>
</reference>
<organism evidence="2">
    <name type="scientific">Echinococcus granulosus</name>
    <name type="common">Hydatid tapeworm</name>
    <dbReference type="NCBI Taxonomy" id="6210"/>
    <lineage>
        <taxon>Eukaryota</taxon>
        <taxon>Metazoa</taxon>
        <taxon>Spiralia</taxon>
        <taxon>Lophotrochozoa</taxon>
        <taxon>Platyhelminthes</taxon>
        <taxon>Cestoda</taxon>
        <taxon>Eucestoda</taxon>
        <taxon>Cyclophyllidea</taxon>
        <taxon>Taeniidae</taxon>
        <taxon>Echinococcus</taxon>
        <taxon>Echinococcus granulosus group</taxon>
    </lineage>
</organism>
<sequence length="358" mass="40405">MDSVKFIFANIVVSNLIKHGIYYFAHDDIADLYESSIKVEEEFSEPAGSAPPPQPSWFLPYILGLQMSVLYLFVQTLRKHELPSGRIRNVLIALIGSDVLFNLMDVLQFALYSNYGVDLVGLISQRHYGTISYIMDVLQHLSVGLHLFLCADVSNMTPSTLKSVSGLSLILSFIANAFLAPTTFDLPNESYQVESFTAYRTRGIDMNYAQRLSSLHLLPCIGLTVVLVHQRMQKNPHNEIHEKAPNEKGDEEVCVINMRNFIRRSMICHYVISVLYCLITLGIKTKHEGLTRFISQFDTPDNTLRKFGYLQQATNIVCLLACLNLEGAGADTTRMDEFESEFQQPPSYLIDGSENELD</sequence>
<reference evidence="2 3" key="1">
    <citation type="journal article" date="2013" name="Nature">
        <title>The genomes of four tapeworm species reveal adaptations to parasitism.</title>
        <authorList>
            <person name="Tsai I.J."/>
            <person name="Zarowiecki M."/>
            <person name="Holroyd N."/>
            <person name="Garciarrubio A."/>
            <person name="Sanchez-Flores A."/>
            <person name="Brooks K.L."/>
            <person name="Tracey A."/>
            <person name="Bobes R.J."/>
            <person name="Fragoso G."/>
            <person name="Sciutto E."/>
            <person name="Aslett M."/>
            <person name="Beasley H."/>
            <person name="Bennett H.M."/>
            <person name="Cai J."/>
            <person name="Camicia F."/>
            <person name="Clark R."/>
            <person name="Cucher M."/>
            <person name="De Silva N."/>
            <person name="Day T.A."/>
            <person name="Deplazes P."/>
            <person name="Estrada K."/>
            <person name="Fernandez C."/>
            <person name="Holland P.W."/>
            <person name="Hou J."/>
            <person name="Hu S."/>
            <person name="Huckvale T."/>
            <person name="Hung S.S."/>
            <person name="Kamenetzky L."/>
            <person name="Keane J.A."/>
            <person name="Kiss F."/>
            <person name="Koziol U."/>
            <person name="Lambert O."/>
            <person name="Liu K."/>
            <person name="Luo X."/>
            <person name="Luo Y."/>
            <person name="Macchiaroli N."/>
            <person name="Nichol S."/>
            <person name="Paps J."/>
            <person name="Parkinson J."/>
            <person name="Pouchkina-Stantcheva N."/>
            <person name="Riddiford N."/>
            <person name="Rosenzvit M."/>
            <person name="Salinas G."/>
            <person name="Wasmuth J.D."/>
            <person name="Zamanian M."/>
            <person name="Zheng Y."/>
            <person name="Cai X."/>
            <person name="Soberon X."/>
            <person name="Olson P.D."/>
            <person name="Laclette J.P."/>
            <person name="Brehm K."/>
            <person name="Berriman M."/>
            <person name="Garciarrubio A."/>
            <person name="Bobes R.J."/>
            <person name="Fragoso G."/>
            <person name="Sanchez-Flores A."/>
            <person name="Estrada K."/>
            <person name="Cevallos M.A."/>
            <person name="Morett E."/>
            <person name="Gonzalez V."/>
            <person name="Portillo T."/>
            <person name="Ochoa-Leyva A."/>
            <person name="Jose M.V."/>
            <person name="Sciutto E."/>
            <person name="Landa A."/>
            <person name="Jimenez L."/>
            <person name="Valdes V."/>
            <person name="Carrero J.C."/>
            <person name="Larralde C."/>
            <person name="Morales-Montor J."/>
            <person name="Limon-Lason J."/>
            <person name="Soberon X."/>
            <person name="Laclette J.P."/>
        </authorList>
    </citation>
    <scope>NUCLEOTIDE SEQUENCE [LARGE SCALE GENOMIC DNA]</scope>
</reference>
<evidence type="ECO:0000313" key="3">
    <source>
        <dbReference type="Proteomes" id="UP000492820"/>
    </source>
</evidence>